<sequence>LHHSFIGSQKLTKKSIVNGRVFFNHEYGVKLKKTSGKHFFINKNNASDYVAAFFSKNLIGIQFHPEKSQKTGIELIKLIL</sequence>
<name>A0A383AZ63_9ZZZZ</name>
<dbReference type="Pfam" id="PF00117">
    <property type="entry name" value="GATase"/>
    <property type="match status" value="1"/>
</dbReference>
<dbReference type="SUPFAM" id="SSF52317">
    <property type="entry name" value="Class I glutamine amidotransferase-like"/>
    <property type="match status" value="1"/>
</dbReference>
<evidence type="ECO:0000313" key="2">
    <source>
        <dbReference type="EMBL" id="SVE12992.1"/>
    </source>
</evidence>
<evidence type="ECO:0000259" key="1">
    <source>
        <dbReference type="Pfam" id="PF00117"/>
    </source>
</evidence>
<dbReference type="InterPro" id="IPR017926">
    <property type="entry name" value="GATASE"/>
</dbReference>
<dbReference type="AlphaFoldDB" id="A0A383AZ63"/>
<dbReference type="Gene3D" id="3.40.50.880">
    <property type="match status" value="1"/>
</dbReference>
<proteinExistence type="predicted"/>
<accession>A0A383AZ63</accession>
<feature type="domain" description="Glutamine amidotransferase" evidence="1">
    <location>
        <begin position="19"/>
        <end position="72"/>
    </location>
</feature>
<feature type="non-terminal residue" evidence="2">
    <location>
        <position position="1"/>
    </location>
</feature>
<reference evidence="2" key="1">
    <citation type="submission" date="2018-05" db="EMBL/GenBank/DDBJ databases">
        <authorList>
            <person name="Lanie J.A."/>
            <person name="Ng W.-L."/>
            <person name="Kazmierczak K.M."/>
            <person name="Andrzejewski T.M."/>
            <person name="Davidsen T.M."/>
            <person name="Wayne K.J."/>
            <person name="Tettelin H."/>
            <person name="Glass J.I."/>
            <person name="Rusch D."/>
            <person name="Podicherti R."/>
            <person name="Tsui H.-C.T."/>
            <person name="Winkler M.E."/>
        </authorList>
    </citation>
    <scope>NUCLEOTIDE SEQUENCE</scope>
</reference>
<gene>
    <name evidence="2" type="ORF">METZ01_LOCUS465846</name>
</gene>
<organism evidence="2">
    <name type="scientific">marine metagenome</name>
    <dbReference type="NCBI Taxonomy" id="408172"/>
    <lineage>
        <taxon>unclassified sequences</taxon>
        <taxon>metagenomes</taxon>
        <taxon>ecological metagenomes</taxon>
    </lineage>
</organism>
<dbReference type="EMBL" id="UINC01196123">
    <property type="protein sequence ID" value="SVE12992.1"/>
    <property type="molecule type" value="Genomic_DNA"/>
</dbReference>
<dbReference type="InterPro" id="IPR029062">
    <property type="entry name" value="Class_I_gatase-like"/>
</dbReference>
<protein>
    <recommendedName>
        <fullName evidence="1">Glutamine amidotransferase domain-containing protein</fullName>
    </recommendedName>
</protein>
<dbReference type="PROSITE" id="PS51273">
    <property type="entry name" value="GATASE_TYPE_1"/>
    <property type="match status" value="1"/>
</dbReference>